<gene>
    <name evidence="2" type="ORF">GL263_06070</name>
</gene>
<evidence type="ECO:0000313" key="2">
    <source>
        <dbReference type="EMBL" id="MBB1243134.1"/>
    </source>
</evidence>
<evidence type="ECO:0000256" key="1">
    <source>
        <dbReference type="SAM" id="MobiDB-lite"/>
    </source>
</evidence>
<sequence length="108" mass="12428">MTQPTEPADENEILYRYEITTAMNSVIRACQEIVHRHSSLNNWAPAGTSDPMAPTHRELIEKARKDVLNRLHLVVQAAETVAYEIERHRQRVAHNRNRARNSDSDQGE</sequence>
<keyword evidence="3" id="KW-1185">Reference proteome</keyword>
<proteinExistence type="predicted"/>
<protein>
    <submittedName>
        <fullName evidence="2">Uncharacterized protein</fullName>
    </submittedName>
</protein>
<reference evidence="3" key="1">
    <citation type="journal article" date="2020" name="Syst. Appl. Microbiol.">
        <title>Streptomyces alkaliterrae sp. nov., isolated from an alkaline soil, and emended descriptions of Streptomyces alkaliphilus, Streptomyces calidiresistens and Streptomyces durbertensis.</title>
        <authorList>
            <person name="Swiecimska M."/>
            <person name="Golinska P."/>
            <person name="Nouioui I."/>
            <person name="Wypij M."/>
            <person name="Rai M."/>
            <person name="Sangal V."/>
            <person name="Goodfellow M."/>
        </authorList>
    </citation>
    <scope>NUCLEOTIDE SEQUENCE [LARGE SCALE GENOMIC DNA]</scope>
    <source>
        <strain evidence="3">DSM 104538</strain>
    </source>
</reference>
<accession>A0ABR6EF88</accession>
<dbReference type="Proteomes" id="UP000766698">
    <property type="component" value="Unassembled WGS sequence"/>
</dbReference>
<evidence type="ECO:0000313" key="3">
    <source>
        <dbReference type="Proteomes" id="UP000766698"/>
    </source>
</evidence>
<feature type="region of interest" description="Disordered" evidence="1">
    <location>
        <begin position="89"/>
        <end position="108"/>
    </location>
</feature>
<dbReference type="RefSeq" id="WP_182854540.1">
    <property type="nucleotide sequence ID" value="NZ_WMLF01000054.1"/>
</dbReference>
<organism evidence="2 3">
    <name type="scientific">Streptomyces durbertensis</name>
    <dbReference type="NCBI Taxonomy" id="2448886"/>
    <lineage>
        <taxon>Bacteria</taxon>
        <taxon>Bacillati</taxon>
        <taxon>Actinomycetota</taxon>
        <taxon>Actinomycetes</taxon>
        <taxon>Kitasatosporales</taxon>
        <taxon>Streptomycetaceae</taxon>
        <taxon>Streptomyces</taxon>
    </lineage>
</organism>
<name>A0ABR6EF88_9ACTN</name>
<comment type="caution">
    <text evidence="2">The sequence shown here is derived from an EMBL/GenBank/DDBJ whole genome shotgun (WGS) entry which is preliminary data.</text>
</comment>
<feature type="compositionally biased region" description="Basic residues" evidence="1">
    <location>
        <begin position="89"/>
        <end position="99"/>
    </location>
</feature>
<dbReference type="EMBL" id="WMLF01000054">
    <property type="protein sequence ID" value="MBB1243134.1"/>
    <property type="molecule type" value="Genomic_DNA"/>
</dbReference>